<name>A0ACC2DBL1_DIPCM</name>
<evidence type="ECO:0000313" key="2">
    <source>
        <dbReference type="Proteomes" id="UP001162992"/>
    </source>
</evidence>
<proteinExistence type="predicted"/>
<keyword evidence="2" id="KW-1185">Reference proteome</keyword>
<comment type="caution">
    <text evidence="1">The sequence shown here is derived from an EMBL/GenBank/DDBJ whole genome shotgun (WGS) entry which is preliminary data.</text>
</comment>
<gene>
    <name evidence="1" type="ORF">O6H91_06G024800</name>
</gene>
<evidence type="ECO:0000313" key="1">
    <source>
        <dbReference type="EMBL" id="KAJ7551685.1"/>
    </source>
</evidence>
<accession>A0ACC2DBL1</accession>
<dbReference type="Proteomes" id="UP001162992">
    <property type="component" value="Chromosome 6"/>
</dbReference>
<organism evidence="1 2">
    <name type="scientific">Diphasiastrum complanatum</name>
    <name type="common">Issler's clubmoss</name>
    <name type="synonym">Lycopodium complanatum</name>
    <dbReference type="NCBI Taxonomy" id="34168"/>
    <lineage>
        <taxon>Eukaryota</taxon>
        <taxon>Viridiplantae</taxon>
        <taxon>Streptophyta</taxon>
        <taxon>Embryophyta</taxon>
        <taxon>Tracheophyta</taxon>
        <taxon>Lycopodiopsida</taxon>
        <taxon>Lycopodiales</taxon>
        <taxon>Lycopodiaceae</taxon>
        <taxon>Lycopodioideae</taxon>
        <taxon>Diphasiastrum</taxon>
    </lineage>
</organism>
<dbReference type="EMBL" id="CM055097">
    <property type="protein sequence ID" value="KAJ7551685.1"/>
    <property type="molecule type" value="Genomic_DNA"/>
</dbReference>
<reference evidence="2" key="1">
    <citation type="journal article" date="2024" name="Proc. Natl. Acad. Sci. U.S.A.">
        <title>Extraordinary preservation of gene collinearity over three hundred million years revealed in homosporous lycophytes.</title>
        <authorList>
            <person name="Li C."/>
            <person name="Wickell D."/>
            <person name="Kuo L.Y."/>
            <person name="Chen X."/>
            <person name="Nie B."/>
            <person name="Liao X."/>
            <person name="Peng D."/>
            <person name="Ji J."/>
            <person name="Jenkins J."/>
            <person name="Williams M."/>
            <person name="Shu S."/>
            <person name="Plott C."/>
            <person name="Barry K."/>
            <person name="Rajasekar S."/>
            <person name="Grimwood J."/>
            <person name="Han X."/>
            <person name="Sun S."/>
            <person name="Hou Z."/>
            <person name="He W."/>
            <person name="Dai G."/>
            <person name="Sun C."/>
            <person name="Schmutz J."/>
            <person name="Leebens-Mack J.H."/>
            <person name="Li F.W."/>
            <person name="Wang L."/>
        </authorList>
    </citation>
    <scope>NUCLEOTIDE SEQUENCE [LARGE SCALE GENOMIC DNA]</scope>
    <source>
        <strain evidence="2">cv. PW_Plant_1</strain>
    </source>
</reference>
<protein>
    <submittedName>
        <fullName evidence="1">Uncharacterized protein</fullName>
    </submittedName>
</protein>
<sequence length="671" mass="76107">MTTIPISIDDLLTKEFSFIQELIWSPPYRNPFSRCSNKIIIDLKSLRSYARNSKVILQADSWKKNLSEVCDADLDVLIELRRNYCKLLMPFHNQVEEEKQRLLQLEAEVDDVLTNHLQDAWQLSETQETSNEALSFKVTELDIISLDAAIKIFLTSFYHDISLLEKEGQKELFTDLKKHSHDSVEGHHLSAENTISIDYFDNNCQSVEGFEEPMTVKNGHVQMPEGITPLSPELEEITESFLSSETTFVSNEDENQRVATINDKTQEEGEECNNTLGDLRETQSDTHQDLELTQTIWQEKNFYEKISLAEVESKDESDLCSSPNSSNFSFSPSNDSITSENAFDEMTFGNHFDANTHYSVPDRKISVLCDWECDGASRDVYNEELPEDIFELNPSKSFETDITDMDASEKQDTISDNLTARKVSKTRLGWNADHEPEPFGLIETTDLANEKHDIHKQNVEHTLEVNRCNSKSGAPATSFADPRNSSPQISPNLESVPEVEMIMKARVCVNIDSEEANWHVTFGLVNHGSYRVAVNSLSFWPLDGSSEASVLKWPKGKMVLKECPAFLCYSTKFPCRGKTDSPEIAFSWNYEKIAKCYSTGKSSTATKGEISNVRASKLQKDVLNSSSCPVNKTSDKYVEKGKPAQEISIRKRLGSLFNWHEPYKKMKAAEE</sequence>